<name>A0AAW8JGV8_9GAMM</name>
<feature type="signal peptide" evidence="1">
    <location>
        <begin position="1"/>
        <end position="24"/>
    </location>
</feature>
<dbReference type="EMBL" id="JAVIDA010000003">
    <property type="protein sequence ID" value="MDQ9070531.1"/>
    <property type="molecule type" value="Genomic_DNA"/>
</dbReference>
<evidence type="ECO:0000313" key="3">
    <source>
        <dbReference type="Proteomes" id="UP001243195"/>
    </source>
</evidence>
<evidence type="ECO:0000313" key="2">
    <source>
        <dbReference type="EMBL" id="MDQ9070531.1"/>
    </source>
</evidence>
<comment type="caution">
    <text evidence="2">The sequence shown here is derived from an EMBL/GenBank/DDBJ whole genome shotgun (WGS) entry which is preliminary data.</text>
</comment>
<dbReference type="RefSeq" id="WP_308955096.1">
    <property type="nucleotide sequence ID" value="NZ_JAVICY010000003.1"/>
</dbReference>
<keyword evidence="1" id="KW-0732">Signal</keyword>
<protein>
    <submittedName>
        <fullName evidence="2">Uncharacterized protein</fullName>
    </submittedName>
</protein>
<feature type="chain" id="PRO_5043510671" evidence="1">
    <location>
        <begin position="25"/>
        <end position="172"/>
    </location>
</feature>
<gene>
    <name evidence="2" type="ORF">RFH51_03525</name>
</gene>
<sequence>MKKILLSLSILLSCLSFSIEASFAQNQLETKITKSEKQNLIDDWVDYKLIEYQMDAYLNQQKTPAAILNDPNTEAYAKHIQKEFKQYIQQYKDSYQQMKPRTAEMRTITELELRYLDLTSELMFNPKYDESKQSPNPERQALVKQYEALVEQITEMKSEMELRVLNYQKSLR</sequence>
<dbReference type="AlphaFoldDB" id="A0AAW8JGV8"/>
<proteinExistence type="predicted"/>
<reference evidence="2" key="1">
    <citation type="submission" date="2023-08" db="EMBL/GenBank/DDBJ databases">
        <title>Emergence of clinically-relevant ST2 carbapenem-resistant Acinetobacter baumannii strains in hospital sewages in Zhejiang, East of China.</title>
        <authorList>
            <person name="Kaichao C."/>
            <person name="Zhang R."/>
        </authorList>
    </citation>
    <scope>NUCLEOTIDE SEQUENCE</scope>
    <source>
        <strain evidence="2">M-SY-60</strain>
    </source>
</reference>
<evidence type="ECO:0000256" key="1">
    <source>
        <dbReference type="SAM" id="SignalP"/>
    </source>
</evidence>
<dbReference type="Proteomes" id="UP001243195">
    <property type="component" value="Unassembled WGS sequence"/>
</dbReference>
<organism evidence="2 3">
    <name type="scientific">Acinetobacter gerneri</name>
    <dbReference type="NCBI Taxonomy" id="202952"/>
    <lineage>
        <taxon>Bacteria</taxon>
        <taxon>Pseudomonadati</taxon>
        <taxon>Pseudomonadota</taxon>
        <taxon>Gammaproteobacteria</taxon>
        <taxon>Moraxellales</taxon>
        <taxon>Moraxellaceae</taxon>
        <taxon>Acinetobacter</taxon>
    </lineage>
</organism>
<accession>A0AAW8JGV8</accession>